<evidence type="ECO:0000313" key="2">
    <source>
        <dbReference type="EMBL" id="SDH02028.1"/>
    </source>
</evidence>
<dbReference type="EMBL" id="FNCN01000010">
    <property type="protein sequence ID" value="SDH02028.1"/>
    <property type="molecule type" value="Genomic_DNA"/>
</dbReference>
<dbReference type="OrthoDB" id="4808431at2"/>
<protein>
    <submittedName>
        <fullName evidence="2">CRISPR system Cascade subunit CasB</fullName>
    </submittedName>
</protein>
<accession>A0A1G7YZS3</accession>
<organism evidence="2 3">
    <name type="scientific">Sinosporangium album</name>
    <dbReference type="NCBI Taxonomy" id="504805"/>
    <lineage>
        <taxon>Bacteria</taxon>
        <taxon>Bacillati</taxon>
        <taxon>Actinomycetota</taxon>
        <taxon>Actinomycetes</taxon>
        <taxon>Streptosporangiales</taxon>
        <taxon>Streptosporangiaceae</taxon>
        <taxon>Sinosporangium</taxon>
    </lineage>
</organism>
<keyword evidence="3" id="KW-1185">Reference proteome</keyword>
<dbReference type="Proteomes" id="UP000198923">
    <property type="component" value="Unassembled WGS sequence"/>
</dbReference>
<reference evidence="2 3" key="1">
    <citation type="submission" date="2016-10" db="EMBL/GenBank/DDBJ databases">
        <authorList>
            <person name="de Groot N.N."/>
        </authorList>
    </citation>
    <scope>NUCLEOTIDE SEQUENCE [LARGE SCALE GENOMIC DNA]</scope>
    <source>
        <strain evidence="2 3">CPCC 201354</strain>
    </source>
</reference>
<dbReference type="STRING" id="504805.SAMN05421505_110132"/>
<dbReference type="InterPro" id="IPR038287">
    <property type="entry name" value="Cse2_sf"/>
</dbReference>
<evidence type="ECO:0000313" key="3">
    <source>
        <dbReference type="Proteomes" id="UP000198923"/>
    </source>
</evidence>
<proteinExistence type="predicted"/>
<dbReference type="Pfam" id="PF09485">
    <property type="entry name" value="CRISPR_Cse2"/>
    <property type="match status" value="1"/>
</dbReference>
<dbReference type="CDD" id="cd09731">
    <property type="entry name" value="Cse2_I-E"/>
    <property type="match status" value="1"/>
</dbReference>
<dbReference type="NCBIfam" id="TIGR02548">
    <property type="entry name" value="casB_cse2"/>
    <property type="match status" value="1"/>
</dbReference>
<dbReference type="Gene3D" id="1.10.520.40">
    <property type="entry name" value="CRISPR-associated protein Cse2"/>
    <property type="match status" value="1"/>
</dbReference>
<feature type="region of interest" description="Disordered" evidence="1">
    <location>
        <begin position="191"/>
        <end position="221"/>
    </location>
</feature>
<sequence length="221" mass="24538">MTHDVREVAERLVGDVAGAFIAELQHGYLADRSPSVGALARLRRGAGKLPEDMPDLWGMTGTERLYADHSLPDREALRAEAALFLAVTLYALHQQSRSDRGMHRTGVDLGAAVRRLMPGAIDEPIRRRFVRVGTAGTRETLAYRLREVVSLLRRESIPLDYALLARQLYQAQLPGGLRRVRQRWGRSFHAYRPDEGGAEPRPSTAQPRVPAGAVLNDKDDG</sequence>
<dbReference type="RefSeq" id="WP_093170679.1">
    <property type="nucleotide sequence ID" value="NZ_FNCN01000010.1"/>
</dbReference>
<dbReference type="InterPro" id="IPR013382">
    <property type="entry name" value="CRISPR-assoc_prot_Cse2"/>
</dbReference>
<evidence type="ECO:0000256" key="1">
    <source>
        <dbReference type="SAM" id="MobiDB-lite"/>
    </source>
</evidence>
<name>A0A1G7YZS3_9ACTN</name>
<dbReference type="AlphaFoldDB" id="A0A1G7YZS3"/>
<gene>
    <name evidence="2" type="ORF">SAMN05421505_110132</name>
</gene>